<name>A0A347WER8_9PROT</name>
<dbReference type="SUPFAM" id="SSF54593">
    <property type="entry name" value="Glyoxalase/Bleomycin resistance protein/Dihydroxybiphenyl dioxygenase"/>
    <property type="match status" value="1"/>
</dbReference>
<evidence type="ECO:0000313" key="2">
    <source>
        <dbReference type="Proteomes" id="UP000264120"/>
    </source>
</evidence>
<dbReference type="KEGG" id="ksc:CD178_02614"/>
<dbReference type="RefSeq" id="WP_102323719.1">
    <property type="nucleotide sequence ID" value="NZ_CALCQY010000036.1"/>
</dbReference>
<dbReference type="PROSITE" id="PS51819">
    <property type="entry name" value="VOC"/>
    <property type="match status" value="1"/>
</dbReference>
<dbReference type="InterPro" id="IPR004360">
    <property type="entry name" value="Glyas_Fos-R_dOase_dom"/>
</dbReference>
<evidence type="ECO:0000313" key="1">
    <source>
        <dbReference type="EMBL" id="AXY23361.1"/>
    </source>
</evidence>
<dbReference type="OrthoDB" id="9807407at2"/>
<reference evidence="1 2" key="1">
    <citation type="submission" date="2017-08" db="EMBL/GenBank/DDBJ databases">
        <title>Complete genome sequence of Gluconacetobacter saccharivorans CV1 isolated from Fermented Vinegar.</title>
        <authorList>
            <person name="Kim S.-Y."/>
        </authorList>
    </citation>
    <scope>NUCLEOTIDE SEQUENCE [LARGE SCALE GENOMIC DNA]</scope>
    <source>
        <strain evidence="1 2">CV1</strain>
    </source>
</reference>
<dbReference type="EMBL" id="CP023036">
    <property type="protein sequence ID" value="AXY23361.1"/>
    <property type="molecule type" value="Genomic_DNA"/>
</dbReference>
<organism evidence="1 2">
    <name type="scientific">Komagataeibacter saccharivorans</name>
    <dbReference type="NCBI Taxonomy" id="265959"/>
    <lineage>
        <taxon>Bacteria</taxon>
        <taxon>Pseudomonadati</taxon>
        <taxon>Pseudomonadota</taxon>
        <taxon>Alphaproteobacteria</taxon>
        <taxon>Acetobacterales</taxon>
        <taxon>Acetobacteraceae</taxon>
        <taxon>Komagataeibacter</taxon>
    </lineage>
</organism>
<proteinExistence type="predicted"/>
<keyword evidence="2" id="KW-1185">Reference proteome</keyword>
<sequence>MFSHITIGTNDIEASKKFYDSTFAALGIAPASVDAKGRLNYATATGRLMITKPINGEPATAGNGETLGFVAPSAEAARAWHDAGVANGGVTCENPPGIRHLASGDLYLAYLRDPTGHKLCALYRVPA</sequence>
<dbReference type="CDD" id="cd07262">
    <property type="entry name" value="VOC_like"/>
    <property type="match status" value="1"/>
</dbReference>
<protein>
    <submittedName>
        <fullName evidence="1">Glyoxalase-like domain protein</fullName>
    </submittedName>
</protein>
<dbReference type="Proteomes" id="UP000264120">
    <property type="component" value="Chromosome"/>
</dbReference>
<gene>
    <name evidence="1" type="ORF">CD178_02614</name>
</gene>
<dbReference type="Pfam" id="PF00903">
    <property type="entry name" value="Glyoxalase"/>
    <property type="match status" value="1"/>
</dbReference>
<dbReference type="PANTHER" id="PTHR35006:SF1">
    <property type="entry name" value="BLL2941 PROTEIN"/>
    <property type="match status" value="1"/>
</dbReference>
<accession>A0A347WER8</accession>
<dbReference type="Gene3D" id="3.10.180.10">
    <property type="entry name" value="2,3-Dihydroxybiphenyl 1,2-Dioxygenase, domain 1"/>
    <property type="match status" value="1"/>
</dbReference>
<dbReference type="InterPro" id="IPR037523">
    <property type="entry name" value="VOC_core"/>
</dbReference>
<dbReference type="GeneID" id="98312430"/>
<dbReference type="PANTHER" id="PTHR35006">
    <property type="entry name" value="GLYOXALASE FAMILY PROTEIN (AFU_ORTHOLOGUE AFUA_5G14830)"/>
    <property type="match status" value="1"/>
</dbReference>
<dbReference type="AlphaFoldDB" id="A0A347WER8"/>
<dbReference type="InterPro" id="IPR029068">
    <property type="entry name" value="Glyas_Bleomycin-R_OHBP_Dase"/>
</dbReference>